<reference evidence="1" key="1">
    <citation type="submission" date="2022-04" db="EMBL/GenBank/DDBJ databases">
        <title>Genome of the entomopathogenic fungus Entomophthora muscae.</title>
        <authorList>
            <person name="Elya C."/>
            <person name="Lovett B.R."/>
            <person name="Lee E."/>
            <person name="Macias A.M."/>
            <person name="Hajek A.E."/>
            <person name="De Bivort B.L."/>
            <person name="Kasson M.T."/>
            <person name="De Fine Licht H.H."/>
            <person name="Stajich J.E."/>
        </authorList>
    </citation>
    <scope>NUCLEOTIDE SEQUENCE</scope>
    <source>
        <strain evidence="1">Berkeley</strain>
    </source>
</reference>
<comment type="caution">
    <text evidence="1">The sequence shown here is derived from an EMBL/GenBank/DDBJ whole genome shotgun (WGS) entry which is preliminary data.</text>
</comment>
<evidence type="ECO:0000313" key="1">
    <source>
        <dbReference type="EMBL" id="KAJ9049205.1"/>
    </source>
</evidence>
<dbReference type="EMBL" id="QTSX02007263">
    <property type="protein sequence ID" value="KAJ9049205.1"/>
    <property type="molecule type" value="Genomic_DNA"/>
</dbReference>
<proteinExistence type="predicted"/>
<organism evidence="1 2">
    <name type="scientific">Entomophthora muscae</name>
    <dbReference type="NCBI Taxonomy" id="34485"/>
    <lineage>
        <taxon>Eukaryota</taxon>
        <taxon>Fungi</taxon>
        <taxon>Fungi incertae sedis</taxon>
        <taxon>Zoopagomycota</taxon>
        <taxon>Entomophthoromycotina</taxon>
        <taxon>Entomophthoromycetes</taxon>
        <taxon>Entomophthorales</taxon>
        <taxon>Entomophthoraceae</taxon>
        <taxon>Entomophthora</taxon>
    </lineage>
</organism>
<keyword evidence="2" id="KW-1185">Reference proteome</keyword>
<protein>
    <submittedName>
        <fullName evidence="1">Uncharacterized protein</fullName>
    </submittedName>
</protein>
<gene>
    <name evidence="1" type="ORF">DSO57_1027143</name>
</gene>
<dbReference type="Proteomes" id="UP001165960">
    <property type="component" value="Unassembled WGS sequence"/>
</dbReference>
<sequence length="59" mass="6305">MGNFIGRLYIVAVVAVMLHATPVSQLNTAPEPALVQGLSTPILPTHAMPDHVEWGSNEL</sequence>
<evidence type="ECO:0000313" key="2">
    <source>
        <dbReference type="Proteomes" id="UP001165960"/>
    </source>
</evidence>
<name>A0ACC2RGK6_9FUNG</name>
<accession>A0ACC2RGK6</accession>